<dbReference type="Proteomes" id="UP001234989">
    <property type="component" value="Chromosome 12"/>
</dbReference>
<name>A0AAF1A3T9_SOLVR</name>
<dbReference type="AlphaFoldDB" id="A0AAF1A3T9"/>
<evidence type="ECO:0000313" key="1">
    <source>
        <dbReference type="EMBL" id="WMV60258.1"/>
    </source>
</evidence>
<gene>
    <name evidence="1" type="ORF">MTR67_053643</name>
</gene>
<protein>
    <submittedName>
        <fullName evidence="1">Uncharacterized protein</fullName>
    </submittedName>
</protein>
<accession>A0AAF1A3T9</accession>
<keyword evidence="2" id="KW-1185">Reference proteome</keyword>
<reference evidence="1" key="1">
    <citation type="submission" date="2023-08" db="EMBL/GenBank/DDBJ databases">
        <title>A de novo genome assembly of Solanum verrucosum Schlechtendal, a Mexican diploid species geographically isolated from the other diploid A-genome species in potato relatives.</title>
        <authorList>
            <person name="Hosaka K."/>
        </authorList>
    </citation>
    <scope>NUCLEOTIDE SEQUENCE</scope>
    <source>
        <tissue evidence="1">Young leaves</tissue>
    </source>
</reference>
<proteinExistence type="predicted"/>
<organism evidence="1 2">
    <name type="scientific">Solanum verrucosum</name>
    <dbReference type="NCBI Taxonomy" id="315347"/>
    <lineage>
        <taxon>Eukaryota</taxon>
        <taxon>Viridiplantae</taxon>
        <taxon>Streptophyta</taxon>
        <taxon>Embryophyta</taxon>
        <taxon>Tracheophyta</taxon>
        <taxon>Spermatophyta</taxon>
        <taxon>Magnoliopsida</taxon>
        <taxon>eudicotyledons</taxon>
        <taxon>Gunneridae</taxon>
        <taxon>Pentapetalae</taxon>
        <taxon>asterids</taxon>
        <taxon>lamiids</taxon>
        <taxon>Solanales</taxon>
        <taxon>Solanaceae</taxon>
        <taxon>Solanoideae</taxon>
        <taxon>Solaneae</taxon>
        <taxon>Solanum</taxon>
    </lineage>
</organism>
<sequence length="28" mass="3139">MNLLKFLGWGPGAMRLPERPAPNSPLKF</sequence>
<evidence type="ECO:0000313" key="2">
    <source>
        <dbReference type="Proteomes" id="UP001234989"/>
    </source>
</evidence>
<dbReference type="EMBL" id="CP133623">
    <property type="protein sequence ID" value="WMV60258.1"/>
    <property type="molecule type" value="Genomic_DNA"/>
</dbReference>